<evidence type="ECO:0000256" key="13">
    <source>
        <dbReference type="SAM" id="Phobius"/>
    </source>
</evidence>
<keyword evidence="5" id="KW-0997">Cell inner membrane</keyword>
<evidence type="ECO:0000256" key="11">
    <source>
        <dbReference type="ARBA" id="ARBA00023136"/>
    </source>
</evidence>
<dbReference type="Proteomes" id="UP000018837">
    <property type="component" value="Unassembled WGS sequence"/>
</dbReference>
<keyword evidence="11 13" id="KW-0472">Membrane</keyword>
<evidence type="ECO:0000256" key="5">
    <source>
        <dbReference type="ARBA" id="ARBA00022519"/>
    </source>
</evidence>
<keyword evidence="12" id="KW-0479">Metal-binding</keyword>
<dbReference type="PANTHER" id="PTHR32024:SF2">
    <property type="entry name" value="TRK SYSTEM POTASSIUM UPTAKE PROTEIN TRKG-RELATED"/>
    <property type="match status" value="1"/>
</dbReference>
<evidence type="ECO:0000256" key="2">
    <source>
        <dbReference type="ARBA" id="ARBA00009137"/>
    </source>
</evidence>
<feature type="transmembrane region" description="Helical" evidence="13">
    <location>
        <begin position="80"/>
        <end position="99"/>
    </location>
</feature>
<feature type="transmembrane region" description="Helical" evidence="13">
    <location>
        <begin position="243"/>
        <end position="263"/>
    </location>
</feature>
<evidence type="ECO:0000256" key="6">
    <source>
        <dbReference type="ARBA" id="ARBA00022538"/>
    </source>
</evidence>
<keyword evidence="8 12" id="KW-0630">Potassium</keyword>
<dbReference type="PATRIC" id="fig|1411148.3.peg.943"/>
<dbReference type="AlphaFoldDB" id="W2C6A7"/>
<keyword evidence="7 13" id="KW-0812">Transmembrane</keyword>
<dbReference type="GO" id="GO:0005886">
    <property type="term" value="C:plasma membrane"/>
    <property type="evidence" value="ECO:0007669"/>
    <property type="project" value="UniProtKB-SubCell"/>
</dbReference>
<feature type="transmembrane region" description="Helical" evidence="13">
    <location>
        <begin position="144"/>
        <end position="167"/>
    </location>
</feature>
<evidence type="ECO:0000256" key="3">
    <source>
        <dbReference type="ARBA" id="ARBA00022448"/>
    </source>
</evidence>
<evidence type="ECO:0000256" key="7">
    <source>
        <dbReference type="ARBA" id="ARBA00022692"/>
    </source>
</evidence>
<feature type="transmembrane region" description="Helical" evidence="13">
    <location>
        <begin position="40"/>
        <end position="59"/>
    </location>
</feature>
<evidence type="ECO:0000256" key="1">
    <source>
        <dbReference type="ARBA" id="ARBA00004429"/>
    </source>
</evidence>
<evidence type="ECO:0000313" key="14">
    <source>
        <dbReference type="EMBL" id="ETK02027.1"/>
    </source>
</evidence>
<dbReference type="GO" id="GO:0046872">
    <property type="term" value="F:metal ion binding"/>
    <property type="evidence" value="ECO:0007669"/>
    <property type="project" value="UniProtKB-KW"/>
</dbReference>
<reference evidence="14 15" key="1">
    <citation type="submission" date="2013-11" db="EMBL/GenBank/DDBJ databases">
        <title>Single cell genomics of uncultured Tannerella BU063 (oral taxon 286).</title>
        <authorList>
            <person name="Beall C.J."/>
            <person name="Campbell A.G."/>
            <person name="Griffen A.L."/>
            <person name="Podar M."/>
            <person name="Leys E.J."/>
        </authorList>
    </citation>
    <scope>NUCLEOTIDE SEQUENCE [LARGE SCALE GENOMIC DNA]</scope>
    <source>
        <strain evidence="14">Cell 2</strain>
    </source>
</reference>
<gene>
    <name evidence="14" type="ORF">N425_06340</name>
</gene>
<evidence type="ECO:0000313" key="15">
    <source>
        <dbReference type="Proteomes" id="UP000018837"/>
    </source>
</evidence>
<organism evidence="14 15">
    <name type="scientific">Tannerella sp. oral taxon BU063 isolate Cell 2</name>
    <dbReference type="NCBI Taxonomy" id="1411148"/>
    <lineage>
        <taxon>Bacteria</taxon>
        <taxon>Pseudomonadati</taxon>
        <taxon>Bacteroidota</taxon>
        <taxon>Bacteroidia</taxon>
        <taxon>Bacteroidales</taxon>
        <taxon>Tannerellaceae</taxon>
        <taxon>Tannerella</taxon>
    </lineage>
</organism>
<dbReference type="PANTHER" id="PTHR32024">
    <property type="entry name" value="TRK SYSTEM POTASSIUM UPTAKE PROTEIN TRKG-RELATED"/>
    <property type="match status" value="1"/>
</dbReference>
<feature type="binding site" evidence="12">
    <location>
        <position position="224"/>
    </location>
    <ligand>
        <name>K(+)</name>
        <dbReference type="ChEBI" id="CHEBI:29103"/>
    </ligand>
</feature>
<feature type="transmembrane region" description="Helical" evidence="13">
    <location>
        <begin position="188"/>
        <end position="206"/>
    </location>
</feature>
<feature type="transmembrane region" description="Helical" evidence="13">
    <location>
        <begin position="275"/>
        <end position="296"/>
    </location>
</feature>
<feature type="binding site" evidence="12">
    <location>
        <position position="321"/>
    </location>
    <ligand>
        <name>K(+)</name>
        <dbReference type="ChEBI" id="CHEBI:29103"/>
    </ligand>
</feature>
<evidence type="ECO:0000256" key="8">
    <source>
        <dbReference type="ARBA" id="ARBA00022958"/>
    </source>
</evidence>
<comment type="similarity">
    <text evidence="2">Belongs to the TrkH potassium transport family.</text>
</comment>
<evidence type="ECO:0000256" key="4">
    <source>
        <dbReference type="ARBA" id="ARBA00022475"/>
    </source>
</evidence>
<feature type="binding site" evidence="12">
    <location>
        <position position="115"/>
    </location>
    <ligand>
        <name>K(+)</name>
        <dbReference type="ChEBI" id="CHEBI:29103"/>
    </ligand>
</feature>
<sequence length="486" mass="54114">MFHQLNVRFIIKFLGTMHMLESLFMLSAVAVSFWYHDSDLIPLAISCAIMFSAGLAMYITGRHANDYRSGRREGMISVTLTWIFLSFFGMLPYLISGYIPNVTDAFFETISGFTTTGATILDDIERLPHGLLFWRSLTQWQGGIGMIVFTVALLPMFGGAASQLFDAETPGITHDRFRPRITQVAKRIFGLYVLITLAFLLLLWIGPMNLFDALNHAMTTVATGGYSTKNNGLAYWHSAYTEYIVILGMFIGATNFTLLYFALRGHSQKLFHDHEFRWFCIVIATTTIVTTAWILLRHNETNPELAFRHALFHITALVSNTGLLTVNYSSWGSFFAVIALFVIIVAGCAGSTSGGLKMGRFMILVKDLLNEFKRQTHPRAVLPLRAGGQVIPEHVVQRVYTFAIIYVGLILFGCTVLTFEGIDLGDALGLAATSVSNAGPGIGHFADGNFSTISSFNKWILSFLMIVGRLEIFTVLTPLLPGFWRR</sequence>
<feature type="transmembrane region" description="Helical" evidence="13">
    <location>
        <begin position="334"/>
        <end position="356"/>
    </location>
</feature>
<dbReference type="PIRSF" id="PIRSF006247">
    <property type="entry name" value="TrkH"/>
    <property type="match status" value="1"/>
</dbReference>
<feature type="binding site" evidence="12">
    <location>
        <position position="437"/>
    </location>
    <ligand>
        <name>K(+)</name>
        <dbReference type="ChEBI" id="CHEBI:29103"/>
    </ligand>
</feature>
<dbReference type="InterPro" id="IPR003445">
    <property type="entry name" value="Cat_transpt"/>
</dbReference>
<dbReference type="InterPro" id="IPR004772">
    <property type="entry name" value="TrkH"/>
</dbReference>
<evidence type="ECO:0000256" key="9">
    <source>
        <dbReference type="ARBA" id="ARBA00022989"/>
    </source>
</evidence>
<dbReference type="EMBL" id="AYUF01000421">
    <property type="protein sequence ID" value="ETK02027.1"/>
    <property type="molecule type" value="Genomic_DNA"/>
</dbReference>
<name>W2C6A7_9BACT</name>
<keyword evidence="4" id="KW-1003">Cell membrane</keyword>
<feature type="transmembrane region" description="Helical" evidence="13">
    <location>
        <begin position="459"/>
        <end position="480"/>
    </location>
</feature>
<evidence type="ECO:0000256" key="10">
    <source>
        <dbReference type="ARBA" id="ARBA00023065"/>
    </source>
</evidence>
<proteinExistence type="inferred from homology"/>
<feature type="binding site" evidence="12">
    <location>
        <position position="116"/>
    </location>
    <ligand>
        <name>K(+)</name>
        <dbReference type="ChEBI" id="CHEBI:29103"/>
    </ligand>
</feature>
<dbReference type="Pfam" id="PF02386">
    <property type="entry name" value="TrkH"/>
    <property type="match status" value="1"/>
</dbReference>
<keyword evidence="6" id="KW-0633">Potassium transport</keyword>
<keyword evidence="10" id="KW-0406">Ion transport</keyword>
<protein>
    <submittedName>
        <fullName evidence="14">Potassium transporter</fullName>
    </submittedName>
</protein>
<keyword evidence="9 13" id="KW-1133">Transmembrane helix</keyword>
<feature type="transmembrane region" description="Helical" evidence="13">
    <location>
        <begin position="9"/>
        <end position="34"/>
    </location>
</feature>
<keyword evidence="3" id="KW-0813">Transport</keyword>
<comment type="subcellular location">
    <subcellularLocation>
        <location evidence="1">Cell inner membrane</location>
        <topology evidence="1">Multi-pass membrane protein</topology>
    </subcellularLocation>
</comment>
<accession>W2C6A7</accession>
<feature type="transmembrane region" description="Helical" evidence="13">
    <location>
        <begin position="399"/>
        <end position="419"/>
    </location>
</feature>
<dbReference type="GO" id="GO:0015379">
    <property type="term" value="F:potassium:chloride symporter activity"/>
    <property type="evidence" value="ECO:0007669"/>
    <property type="project" value="InterPro"/>
</dbReference>
<comment type="caution">
    <text evidence="14">The sequence shown here is derived from an EMBL/GenBank/DDBJ whole genome shotgun (WGS) entry which is preliminary data.</text>
</comment>
<evidence type="ECO:0000256" key="12">
    <source>
        <dbReference type="PIRSR" id="PIRSR006247-1"/>
    </source>
</evidence>